<name>A0A2G3E2B0_9FIRM</name>
<dbReference type="EMBL" id="PDYG01000056">
    <property type="protein sequence ID" value="PHU37412.1"/>
    <property type="molecule type" value="Genomic_DNA"/>
</dbReference>
<keyword evidence="1" id="KW-1133">Transmembrane helix</keyword>
<comment type="caution">
    <text evidence="2">The sequence shown here is derived from an EMBL/GenBank/DDBJ whole genome shotgun (WGS) entry which is preliminary data.</text>
</comment>
<sequence>MNKIGKAILVFLAVLLYLIPMIGVIVISNIEKQSYAEDTEFSFEVSSYGEAVTIERQEMYEYYVVDLKASSITYRDITVNNRAKLLCKVGDEISNGQLIADDGTTAEFDGEITDIEYGDKITLTCLDIDQLVLELDLPADKYGVISGKKFQNEQGDTFEIVKKSKMITDGMFHMILSMPEDMHMIYGQELTNYTLYTGTVYHDALTVEKNCVYQRGNSYYVRIVDENGKFVSEEEVKLGYADEKYVCVSGDGIEEGMYCDSGYADVVDQDEENQGY</sequence>
<dbReference type="AlphaFoldDB" id="A0A2G3E2B0"/>
<dbReference type="RefSeq" id="WP_099386294.1">
    <property type="nucleotide sequence ID" value="NZ_JANSWH010000047.1"/>
</dbReference>
<evidence type="ECO:0008006" key="4">
    <source>
        <dbReference type="Google" id="ProtNLM"/>
    </source>
</evidence>
<accession>A0A2G3E2B0</accession>
<reference evidence="2 3" key="1">
    <citation type="submission" date="2017-10" db="EMBL/GenBank/DDBJ databases">
        <title>Resolving the taxonomy of Roseburia spp., Eubacterium rectale and Agathobacter spp. through phylogenomic analysis.</title>
        <authorList>
            <person name="Sheridan P.O."/>
            <person name="Walker A.W."/>
            <person name="Duncan S.H."/>
            <person name="Scott K.P."/>
            <person name="Toole P.W.O."/>
            <person name="Luis P."/>
            <person name="Flint H.J."/>
        </authorList>
    </citation>
    <scope>NUCLEOTIDE SEQUENCE [LARGE SCALE GENOMIC DNA]</scope>
    <source>
        <strain evidence="2 3">JK623</strain>
    </source>
</reference>
<keyword evidence="1" id="KW-0472">Membrane</keyword>
<evidence type="ECO:0000313" key="2">
    <source>
        <dbReference type="EMBL" id="PHU37412.1"/>
    </source>
</evidence>
<evidence type="ECO:0000313" key="3">
    <source>
        <dbReference type="Proteomes" id="UP000224563"/>
    </source>
</evidence>
<reference evidence="2 3" key="2">
    <citation type="submission" date="2017-10" db="EMBL/GenBank/DDBJ databases">
        <authorList>
            <person name="Banno H."/>
            <person name="Chua N.-H."/>
        </authorList>
    </citation>
    <scope>NUCLEOTIDE SEQUENCE [LARGE SCALE GENOMIC DNA]</scope>
    <source>
        <strain evidence="2 3">JK623</strain>
    </source>
</reference>
<keyword evidence="1" id="KW-0812">Transmembrane</keyword>
<dbReference type="Proteomes" id="UP000224563">
    <property type="component" value="Unassembled WGS sequence"/>
</dbReference>
<evidence type="ECO:0000256" key="1">
    <source>
        <dbReference type="SAM" id="Phobius"/>
    </source>
</evidence>
<organism evidence="2 3">
    <name type="scientific">Agathobacter ruminis</name>
    <dbReference type="NCBI Taxonomy" id="1712665"/>
    <lineage>
        <taxon>Bacteria</taxon>
        <taxon>Bacillati</taxon>
        <taxon>Bacillota</taxon>
        <taxon>Clostridia</taxon>
        <taxon>Lachnospirales</taxon>
        <taxon>Lachnospiraceae</taxon>
        <taxon>Agathobacter</taxon>
    </lineage>
</organism>
<feature type="transmembrane region" description="Helical" evidence="1">
    <location>
        <begin position="7"/>
        <end position="27"/>
    </location>
</feature>
<proteinExistence type="predicted"/>
<gene>
    <name evidence="2" type="ORF">CSX02_08070</name>
</gene>
<protein>
    <recommendedName>
        <fullName evidence="4">Membrane fusion protein biotin-lipoyl like domain-containing protein</fullName>
    </recommendedName>
</protein>
<keyword evidence="3" id="KW-1185">Reference proteome</keyword>
<dbReference type="Gene3D" id="2.40.420.20">
    <property type="match status" value="1"/>
</dbReference>